<feature type="compositionally biased region" description="Basic and acidic residues" evidence="1">
    <location>
        <begin position="126"/>
        <end position="140"/>
    </location>
</feature>
<protein>
    <submittedName>
        <fullName evidence="3 4">Uncharacterized protein LOC107067072 isoform X1</fullName>
    </submittedName>
</protein>
<gene>
    <name evidence="3 4" type="primary">LOC107067072</name>
</gene>
<evidence type="ECO:0000313" key="2">
    <source>
        <dbReference type="Proteomes" id="UP000694924"/>
    </source>
</evidence>
<dbReference type="RefSeq" id="XP_015177746.1">
    <property type="nucleotide sequence ID" value="XM_015322260.1"/>
</dbReference>
<evidence type="ECO:0000313" key="3">
    <source>
        <dbReference type="RefSeq" id="XP_015177736.1"/>
    </source>
</evidence>
<reference evidence="3 4" key="1">
    <citation type="submission" date="2025-05" db="UniProtKB">
        <authorList>
            <consortium name="RefSeq"/>
        </authorList>
    </citation>
    <scope>IDENTIFICATION</scope>
    <source>
        <tissue evidence="3 4">Whole body</tissue>
    </source>
</reference>
<sequence>MELQENDQSEDTAAMKHIQFDLEMDSITETAVYYSATPRKSLRGRRKKTMDGRLQSQTSLLKSNYNINGEQKLGPKYRPIWPKPYQQSYSNKPKIYGLPSAMNELSALNPASRIIVTTTTTSASPTKEKVHDNMMSEKPSKRTHNYSKSTTSNSNNLKLLTKENVNAKNYGKNCNTSRKDFNFIQMKDKDNKDKGSIELFFESMAQTVLSLPMHVQAQIKMEICKLVTMAEIKYSSTQSKHSCRID</sequence>
<evidence type="ECO:0000313" key="4">
    <source>
        <dbReference type="RefSeq" id="XP_015177746.1"/>
    </source>
</evidence>
<organism evidence="2 3">
    <name type="scientific">Polistes dominula</name>
    <name type="common">European paper wasp</name>
    <name type="synonym">Vespa dominula</name>
    <dbReference type="NCBI Taxonomy" id="743375"/>
    <lineage>
        <taxon>Eukaryota</taxon>
        <taxon>Metazoa</taxon>
        <taxon>Ecdysozoa</taxon>
        <taxon>Arthropoda</taxon>
        <taxon>Hexapoda</taxon>
        <taxon>Insecta</taxon>
        <taxon>Pterygota</taxon>
        <taxon>Neoptera</taxon>
        <taxon>Endopterygota</taxon>
        <taxon>Hymenoptera</taxon>
        <taxon>Apocrita</taxon>
        <taxon>Aculeata</taxon>
        <taxon>Vespoidea</taxon>
        <taxon>Vespidae</taxon>
        <taxon>Polistinae</taxon>
        <taxon>Polistini</taxon>
        <taxon>Polistes</taxon>
    </lineage>
</organism>
<evidence type="ECO:0000256" key="1">
    <source>
        <dbReference type="SAM" id="MobiDB-lite"/>
    </source>
</evidence>
<accession>A0ABM1IBZ9</accession>
<name>A0ABM1IBZ9_POLDO</name>
<feature type="region of interest" description="Disordered" evidence="1">
    <location>
        <begin position="119"/>
        <end position="154"/>
    </location>
</feature>
<dbReference type="Proteomes" id="UP000694924">
    <property type="component" value="Unplaced"/>
</dbReference>
<dbReference type="GeneID" id="107067072"/>
<proteinExistence type="predicted"/>
<keyword evidence="2" id="KW-1185">Reference proteome</keyword>
<dbReference type="RefSeq" id="XP_015177736.1">
    <property type="nucleotide sequence ID" value="XM_015322250.1"/>
</dbReference>